<protein>
    <submittedName>
        <fullName evidence="7">Amino acid transporter</fullName>
    </submittedName>
</protein>
<dbReference type="PIRSF" id="PIRSF006060">
    <property type="entry name" value="AA_transporter"/>
    <property type="match status" value="1"/>
</dbReference>
<dbReference type="GO" id="GO:0016020">
    <property type="term" value="C:membrane"/>
    <property type="evidence" value="ECO:0007669"/>
    <property type="project" value="UniProtKB-SubCell"/>
</dbReference>
<feature type="transmembrane region" description="Helical" evidence="6">
    <location>
        <begin position="397"/>
        <end position="415"/>
    </location>
</feature>
<evidence type="ECO:0000256" key="3">
    <source>
        <dbReference type="ARBA" id="ARBA00022692"/>
    </source>
</evidence>
<keyword evidence="4 6" id="KW-1133">Transmembrane helix</keyword>
<dbReference type="STRING" id="1423725.FC19_GL002238"/>
<evidence type="ECO:0000256" key="2">
    <source>
        <dbReference type="ARBA" id="ARBA00022448"/>
    </source>
</evidence>
<feature type="transmembrane region" description="Helical" evidence="6">
    <location>
        <begin position="61"/>
        <end position="83"/>
    </location>
</feature>
<feature type="transmembrane region" description="Helical" evidence="6">
    <location>
        <begin position="218"/>
        <end position="236"/>
    </location>
</feature>
<dbReference type="PANTHER" id="PTHR43243:SF4">
    <property type="entry name" value="CATIONIC AMINO ACID TRANSPORTER 4"/>
    <property type="match status" value="1"/>
</dbReference>
<dbReference type="PATRIC" id="fig|1423725.3.peg.2305"/>
<feature type="transmembrane region" description="Helical" evidence="6">
    <location>
        <begin position="120"/>
        <end position="141"/>
    </location>
</feature>
<comment type="subcellular location">
    <subcellularLocation>
        <location evidence="1">Membrane</location>
        <topology evidence="1">Multi-pass membrane protein</topology>
    </subcellularLocation>
</comment>
<feature type="transmembrane region" description="Helical" evidence="6">
    <location>
        <begin position="341"/>
        <end position="364"/>
    </location>
</feature>
<evidence type="ECO:0000256" key="5">
    <source>
        <dbReference type="ARBA" id="ARBA00023136"/>
    </source>
</evidence>
<dbReference type="AlphaFoldDB" id="A0A0R2CU22"/>
<sequence>MLAKVTNVLYNYLTKLKNDYKIMDVFNKGDGYMNGIFRKKRIDDLLGETTPLKRTLHTLDLTFLGIGAIIGTGIFVLTGKGALTAGPALSLSFLLAAICCGFAGLCYAEFASMAPVAGSAYTYSYVAFGEVIAFIIGWDLILEYALGAATVSVGWSGYFVNLLENMGIHIPTILTAAAGTTPGVSTIFNLPAFLIVLVITWIISIGINQTKRVNDTMVIVKLAVIVLFIVCTIWFIKPHNWTPFSPYGWYSFNHGTAAGVIPAASIVFFSFIGFDSVSSSAEETVNPSKTLPRGILLSLLISTVLYIIMTLIMTGVVKYTIFTKYLNAPILAVLHSTGQTWLSIIVSIGAILGMTTVILVQLYGQSRICYSMSRDGLFPKFFGEVNKKYQTPFKGTWFFGIITAFAGGFINLNILSELVNIGTLTAFILVSAGILWMRKSHPEIHRGFKAPGVPFTPIIAILFCLTLIAGLNWETWVRFIIWFGIGMLIYFLYAKKHSKLNA</sequence>
<keyword evidence="2" id="KW-0813">Transport</keyword>
<keyword evidence="5 6" id="KW-0472">Membrane</keyword>
<accession>A0A0R2CU22</accession>
<dbReference type="EMBL" id="AYZD01000033">
    <property type="protein sequence ID" value="KRM95143.1"/>
    <property type="molecule type" value="Genomic_DNA"/>
</dbReference>
<feature type="transmembrane region" description="Helical" evidence="6">
    <location>
        <begin position="187"/>
        <end position="206"/>
    </location>
</feature>
<feature type="transmembrane region" description="Helical" evidence="6">
    <location>
        <begin position="450"/>
        <end position="470"/>
    </location>
</feature>
<dbReference type="PANTHER" id="PTHR43243">
    <property type="entry name" value="INNER MEMBRANE TRANSPORTER YGJI-RELATED"/>
    <property type="match status" value="1"/>
</dbReference>
<dbReference type="InterPro" id="IPR002293">
    <property type="entry name" value="AA/rel_permease1"/>
</dbReference>
<dbReference type="Gene3D" id="1.20.1740.10">
    <property type="entry name" value="Amino acid/polyamine transporter I"/>
    <property type="match status" value="1"/>
</dbReference>
<evidence type="ECO:0000313" key="7">
    <source>
        <dbReference type="EMBL" id="KRM95143.1"/>
    </source>
</evidence>
<name>A0A0R2CU22_9LACO</name>
<evidence type="ECO:0000313" key="8">
    <source>
        <dbReference type="Proteomes" id="UP000051015"/>
    </source>
</evidence>
<feature type="transmembrane region" description="Helical" evidence="6">
    <location>
        <begin position="476"/>
        <end position="493"/>
    </location>
</feature>
<keyword evidence="8" id="KW-1185">Reference proteome</keyword>
<proteinExistence type="predicted"/>
<comment type="caution">
    <text evidence="7">The sequence shown here is derived from an EMBL/GenBank/DDBJ whole genome shotgun (WGS) entry which is preliminary data.</text>
</comment>
<gene>
    <name evidence="7" type="ORF">FC19_GL002238</name>
</gene>
<feature type="transmembrane region" description="Helical" evidence="6">
    <location>
        <begin position="295"/>
        <end position="321"/>
    </location>
</feature>
<reference evidence="7 8" key="1">
    <citation type="journal article" date="2015" name="Genome Announc.">
        <title>Expanding the biotechnology potential of lactobacilli through comparative genomics of 213 strains and associated genera.</title>
        <authorList>
            <person name="Sun Z."/>
            <person name="Harris H.M."/>
            <person name="McCann A."/>
            <person name="Guo C."/>
            <person name="Argimon S."/>
            <person name="Zhang W."/>
            <person name="Yang X."/>
            <person name="Jeffery I.B."/>
            <person name="Cooney J.C."/>
            <person name="Kagawa T.F."/>
            <person name="Liu W."/>
            <person name="Song Y."/>
            <person name="Salvetti E."/>
            <person name="Wrobel A."/>
            <person name="Rasinkangas P."/>
            <person name="Parkhill J."/>
            <person name="Rea M.C."/>
            <person name="O'Sullivan O."/>
            <person name="Ritari J."/>
            <person name="Douillard F.P."/>
            <person name="Paul Ross R."/>
            <person name="Yang R."/>
            <person name="Briner A.E."/>
            <person name="Felis G.E."/>
            <person name="de Vos W.M."/>
            <person name="Barrangou R."/>
            <person name="Klaenhammer T.R."/>
            <person name="Caufield P.W."/>
            <person name="Cui Y."/>
            <person name="Zhang H."/>
            <person name="O'Toole P.W."/>
        </authorList>
    </citation>
    <scope>NUCLEOTIDE SEQUENCE [LARGE SCALE GENOMIC DNA]</scope>
    <source>
        <strain evidence="7 8">DSM 21051</strain>
    </source>
</reference>
<keyword evidence="3 6" id="KW-0812">Transmembrane</keyword>
<evidence type="ECO:0000256" key="6">
    <source>
        <dbReference type="SAM" id="Phobius"/>
    </source>
</evidence>
<evidence type="ECO:0000256" key="1">
    <source>
        <dbReference type="ARBA" id="ARBA00004141"/>
    </source>
</evidence>
<feature type="transmembrane region" description="Helical" evidence="6">
    <location>
        <begin position="89"/>
        <end position="108"/>
    </location>
</feature>
<dbReference type="Proteomes" id="UP000051015">
    <property type="component" value="Unassembled WGS sequence"/>
</dbReference>
<organism evidence="7 8">
    <name type="scientific">Liquorilactobacillus aquaticus DSM 21051</name>
    <dbReference type="NCBI Taxonomy" id="1423725"/>
    <lineage>
        <taxon>Bacteria</taxon>
        <taxon>Bacillati</taxon>
        <taxon>Bacillota</taxon>
        <taxon>Bacilli</taxon>
        <taxon>Lactobacillales</taxon>
        <taxon>Lactobacillaceae</taxon>
        <taxon>Liquorilactobacillus</taxon>
    </lineage>
</organism>
<evidence type="ECO:0000256" key="4">
    <source>
        <dbReference type="ARBA" id="ARBA00022989"/>
    </source>
</evidence>
<dbReference type="Pfam" id="PF13520">
    <property type="entry name" value="AA_permease_2"/>
    <property type="match status" value="1"/>
</dbReference>
<feature type="transmembrane region" description="Helical" evidence="6">
    <location>
        <begin position="421"/>
        <end position="438"/>
    </location>
</feature>
<feature type="transmembrane region" description="Helical" evidence="6">
    <location>
        <begin position="256"/>
        <end position="274"/>
    </location>
</feature>
<dbReference type="GO" id="GO:0015171">
    <property type="term" value="F:amino acid transmembrane transporter activity"/>
    <property type="evidence" value="ECO:0007669"/>
    <property type="project" value="TreeGrafter"/>
</dbReference>